<comment type="caution">
    <text evidence="1">The sequence shown here is derived from an EMBL/GenBank/DDBJ whole genome shotgun (WGS) entry which is preliminary data.</text>
</comment>
<reference evidence="1 2" key="1">
    <citation type="submission" date="2020-06" db="EMBL/GenBank/DDBJ databases">
        <authorList>
            <person name="Criscuolo A."/>
        </authorList>
    </citation>
    <scope>NUCLEOTIDE SEQUENCE [LARGE SCALE GENOMIC DNA]</scope>
    <source>
        <strain evidence="1">1804121828</strain>
    </source>
</reference>
<dbReference type="AlphaFoldDB" id="A0A6V6Y441"/>
<evidence type="ECO:0000313" key="1">
    <source>
        <dbReference type="EMBL" id="CAC9931722.1"/>
    </source>
</evidence>
<name>A0A6V6Y441_9FIRM</name>
<gene>
    <name evidence="1" type="ORF">PEPNEM18_01058</name>
</gene>
<protein>
    <recommendedName>
        <fullName evidence="3">Protein of unknwon function (DUF3310)</fullName>
    </recommendedName>
</protein>
<accession>A0A6V6Y441</accession>
<organism evidence="1 2">
    <name type="scientific">Aedoeadaptatus nemausensis</name>
    <dbReference type="NCBI Taxonomy" id="2582829"/>
    <lineage>
        <taxon>Bacteria</taxon>
        <taxon>Bacillati</taxon>
        <taxon>Bacillota</taxon>
        <taxon>Tissierellia</taxon>
        <taxon>Tissierellales</taxon>
        <taxon>Peptoniphilaceae</taxon>
        <taxon>Aedoeadaptatus</taxon>
    </lineage>
</organism>
<proteinExistence type="predicted"/>
<evidence type="ECO:0008006" key="3">
    <source>
        <dbReference type="Google" id="ProtNLM"/>
    </source>
</evidence>
<evidence type="ECO:0000313" key="2">
    <source>
        <dbReference type="Proteomes" id="UP000586454"/>
    </source>
</evidence>
<dbReference type="EMBL" id="CAIJCS010000019">
    <property type="protein sequence ID" value="CAC9931722.1"/>
    <property type="molecule type" value="Genomic_DNA"/>
</dbReference>
<dbReference type="Proteomes" id="UP000586454">
    <property type="component" value="Unassembled WGS sequence"/>
</dbReference>
<dbReference type="InterPro" id="IPR021739">
    <property type="entry name" value="SaV-like"/>
</dbReference>
<dbReference type="RefSeq" id="WP_180499986.1">
    <property type="nucleotide sequence ID" value="NZ_CAIJCS010000019.1"/>
</dbReference>
<keyword evidence="2" id="KW-1185">Reference proteome</keyword>
<dbReference type="Pfam" id="PF11753">
    <property type="entry name" value="DUF3310"/>
    <property type="match status" value="1"/>
</dbReference>
<sequence>MTEFNTPSHYVLADGSDSMDVLEKILGPEEFKGFLRGNALKYLIRYKLKGGVDDLFKAMDYIERLINLEEESEDEVYESVLMRAARVIGEAFGGEK</sequence>